<keyword evidence="4" id="KW-1185">Reference proteome</keyword>
<name>A0A6A5WTF2_9PLEO</name>
<gene>
    <name evidence="3" type="ORF">P154DRAFT_491069</name>
</gene>
<dbReference type="PANTHER" id="PTHR24148">
    <property type="entry name" value="ANKYRIN REPEAT DOMAIN-CONTAINING PROTEIN 39 HOMOLOG-RELATED"/>
    <property type="match status" value="1"/>
</dbReference>
<evidence type="ECO:0000313" key="3">
    <source>
        <dbReference type="EMBL" id="KAF2000856.1"/>
    </source>
</evidence>
<dbReference type="Proteomes" id="UP000799779">
    <property type="component" value="Unassembled WGS sequence"/>
</dbReference>
<feature type="domain" description="WW" evidence="2">
    <location>
        <begin position="105"/>
        <end position="138"/>
    </location>
</feature>
<dbReference type="EMBL" id="ML977586">
    <property type="protein sequence ID" value="KAF2000856.1"/>
    <property type="molecule type" value="Genomic_DNA"/>
</dbReference>
<dbReference type="AlphaFoldDB" id="A0A6A5WTF2"/>
<feature type="non-terminal residue" evidence="3">
    <location>
        <position position="713"/>
    </location>
</feature>
<evidence type="ECO:0000256" key="1">
    <source>
        <dbReference type="SAM" id="MobiDB-lite"/>
    </source>
</evidence>
<dbReference type="PROSITE" id="PS50020">
    <property type="entry name" value="WW_DOMAIN_2"/>
    <property type="match status" value="1"/>
</dbReference>
<dbReference type="InterPro" id="IPR052895">
    <property type="entry name" value="HetReg/Transcr_Mod"/>
</dbReference>
<dbReference type="PANTHER" id="PTHR24148:SF73">
    <property type="entry name" value="HET DOMAIN PROTEIN (AFU_ORTHOLOGUE AFUA_8G01020)"/>
    <property type="match status" value="1"/>
</dbReference>
<organism evidence="3 4">
    <name type="scientific">Amniculicola lignicola CBS 123094</name>
    <dbReference type="NCBI Taxonomy" id="1392246"/>
    <lineage>
        <taxon>Eukaryota</taxon>
        <taxon>Fungi</taxon>
        <taxon>Dikarya</taxon>
        <taxon>Ascomycota</taxon>
        <taxon>Pezizomycotina</taxon>
        <taxon>Dothideomycetes</taxon>
        <taxon>Pleosporomycetidae</taxon>
        <taxon>Pleosporales</taxon>
        <taxon>Amniculicolaceae</taxon>
        <taxon>Amniculicola</taxon>
    </lineage>
</organism>
<dbReference type="InterPro" id="IPR010730">
    <property type="entry name" value="HET"/>
</dbReference>
<proteinExistence type="predicted"/>
<protein>
    <submittedName>
        <fullName evidence="3">HET-domain-containing protein</fullName>
    </submittedName>
</protein>
<dbReference type="InterPro" id="IPR001202">
    <property type="entry name" value="WW_dom"/>
</dbReference>
<evidence type="ECO:0000313" key="4">
    <source>
        <dbReference type="Proteomes" id="UP000799779"/>
    </source>
</evidence>
<dbReference type="OrthoDB" id="4850726at2759"/>
<dbReference type="Pfam" id="PF06985">
    <property type="entry name" value="HET"/>
    <property type="match status" value="1"/>
</dbReference>
<sequence>MASRLRRRSMSRLDRPLVWGKHGLHQNTANTPPDNALEPIKHHPDHTSERPFSYIPLHEGKSELRLVRVLPGGFNDTILVDILHVPFKVPKPVEVYRMTLVEVQDTLPDGYEVHENLEGRYIFTNKDTKYASWLHPDPRFPIDKYDPAGLSDPYLGYAPEYEALSYTWGREPATERLLVRRTIIAGANCMNDEEPLREKEKYSILLVRPNLMSALRHLRQLATNRIIWIDAVCINQESMSERSSQVKKMGDIYRLAHRVLVWLGPDSPRGFAEQAVKSLKLAGAQLEHTVGRLFVPSPLSQGAEWIFPRNTVPYDNEEGRAIQKFLEQSWFDRLWIWQEVHLANCRAEVHCGNHSLSWSLLRKAILFLRNRRDSLPSSISADLLDSRADLAGGIDTDGAGLLVNLWRTCDAQYTVDHDRVFSLFGLTDREFVSRIKADYSQPITSLFQDVCLTNIDLNQTLGFLDFCNPAELPLPDQPSWVPNWLQPPRHSRNSFCYFASADSGCGDIWYEGGNILDTYGVLVDQLVSVSNRSVVEDIPSIIENNKERLASDDPYRTGESFLTAFHSTVCCGLTAEKWSHRSHPTETDLRTAYGLAVPEELIRDSETGFFKDRAALERFLSRGLNGRVWFETRDYIGLCLPVAKPGDLICVLLGYGSPVILRPLGDDKYKFIGRAYVHGLMDGEAILGPLPPGWRVKYEFSRTGNALQVFLFG</sequence>
<dbReference type="Pfam" id="PF26639">
    <property type="entry name" value="Het-6_barrel"/>
    <property type="match status" value="1"/>
</dbReference>
<evidence type="ECO:0000259" key="2">
    <source>
        <dbReference type="PROSITE" id="PS50020"/>
    </source>
</evidence>
<accession>A0A6A5WTF2</accession>
<reference evidence="3" key="1">
    <citation type="journal article" date="2020" name="Stud. Mycol.">
        <title>101 Dothideomycetes genomes: a test case for predicting lifestyles and emergence of pathogens.</title>
        <authorList>
            <person name="Haridas S."/>
            <person name="Albert R."/>
            <person name="Binder M."/>
            <person name="Bloem J."/>
            <person name="Labutti K."/>
            <person name="Salamov A."/>
            <person name="Andreopoulos B."/>
            <person name="Baker S."/>
            <person name="Barry K."/>
            <person name="Bills G."/>
            <person name="Bluhm B."/>
            <person name="Cannon C."/>
            <person name="Castanera R."/>
            <person name="Culley D."/>
            <person name="Daum C."/>
            <person name="Ezra D."/>
            <person name="Gonzalez J."/>
            <person name="Henrissat B."/>
            <person name="Kuo A."/>
            <person name="Liang C."/>
            <person name="Lipzen A."/>
            <person name="Lutzoni F."/>
            <person name="Magnuson J."/>
            <person name="Mondo S."/>
            <person name="Nolan M."/>
            <person name="Ohm R."/>
            <person name="Pangilinan J."/>
            <person name="Park H.-J."/>
            <person name="Ramirez L."/>
            <person name="Alfaro M."/>
            <person name="Sun H."/>
            <person name="Tritt A."/>
            <person name="Yoshinaga Y."/>
            <person name="Zwiers L.-H."/>
            <person name="Turgeon B."/>
            <person name="Goodwin S."/>
            <person name="Spatafora J."/>
            <person name="Crous P."/>
            <person name="Grigoriev I."/>
        </authorList>
    </citation>
    <scope>NUCLEOTIDE SEQUENCE</scope>
    <source>
        <strain evidence="3">CBS 123094</strain>
    </source>
</reference>
<feature type="region of interest" description="Disordered" evidence="1">
    <location>
        <begin position="21"/>
        <end position="45"/>
    </location>
</feature>